<name>A0A3N6MSM5_NATCH</name>
<feature type="region of interest" description="Disordered" evidence="1">
    <location>
        <begin position="1"/>
        <end position="55"/>
    </location>
</feature>
<dbReference type="EMBL" id="REGA01000001">
    <property type="protein sequence ID" value="RQG97756.1"/>
    <property type="molecule type" value="Genomic_DNA"/>
</dbReference>
<evidence type="ECO:0000256" key="1">
    <source>
        <dbReference type="SAM" id="MobiDB-lite"/>
    </source>
</evidence>
<protein>
    <submittedName>
        <fullName evidence="2">Uncharacterized protein</fullName>
    </submittedName>
</protein>
<feature type="region of interest" description="Disordered" evidence="1">
    <location>
        <begin position="68"/>
        <end position="235"/>
    </location>
</feature>
<evidence type="ECO:0000313" key="3">
    <source>
        <dbReference type="Proteomes" id="UP000282323"/>
    </source>
</evidence>
<feature type="compositionally biased region" description="Acidic residues" evidence="1">
    <location>
        <begin position="43"/>
        <end position="52"/>
    </location>
</feature>
<dbReference type="OrthoDB" id="178142at2157"/>
<feature type="compositionally biased region" description="Low complexity" evidence="1">
    <location>
        <begin position="189"/>
        <end position="212"/>
    </location>
</feature>
<feature type="compositionally biased region" description="Acidic residues" evidence="1">
    <location>
        <begin position="24"/>
        <end position="35"/>
    </location>
</feature>
<organism evidence="2 3">
    <name type="scientific">Natrarchaeobius chitinivorans</name>
    <dbReference type="NCBI Taxonomy" id="1679083"/>
    <lineage>
        <taxon>Archaea</taxon>
        <taxon>Methanobacteriati</taxon>
        <taxon>Methanobacteriota</taxon>
        <taxon>Stenosarchaea group</taxon>
        <taxon>Halobacteria</taxon>
        <taxon>Halobacteriales</taxon>
        <taxon>Natrialbaceae</taxon>
        <taxon>Natrarchaeobius</taxon>
    </lineage>
</organism>
<feature type="compositionally biased region" description="Acidic residues" evidence="1">
    <location>
        <begin position="93"/>
        <end position="113"/>
    </location>
</feature>
<dbReference type="Proteomes" id="UP000282323">
    <property type="component" value="Unassembled WGS sequence"/>
</dbReference>
<sequence>MTDSTIENKPGDGGFDVGSSADELFGEIADEPLETDGDRTSEVEPDEDDGAGVEDQTAATVFGQLKDEVEAESSETDDLLADESPEDIIASADDPDPEPAVDEDLLVDEEELTDLLLTERTKGEEFLWVDADEDETSDLLSAETDPADDAEPDEVEFSERDLEETDEPDIDSSSDTDPVESDELDVDTADASSSAIEDASSSPTEDASSSPTEDAADGSEGDGSPAPSNDRPQGLFARLRATLAGFF</sequence>
<proteinExistence type="predicted"/>
<gene>
    <name evidence="2" type="ORF">EA473_00635</name>
</gene>
<dbReference type="AlphaFoldDB" id="A0A3N6MSM5"/>
<comment type="caution">
    <text evidence="2">The sequence shown here is derived from an EMBL/GenBank/DDBJ whole genome shotgun (WGS) entry which is preliminary data.</text>
</comment>
<feature type="compositionally biased region" description="Acidic residues" evidence="1">
    <location>
        <begin position="145"/>
        <end position="188"/>
    </location>
</feature>
<keyword evidence="3" id="KW-1185">Reference proteome</keyword>
<feature type="compositionally biased region" description="Acidic residues" evidence="1">
    <location>
        <begin position="69"/>
        <end position="86"/>
    </location>
</feature>
<dbReference type="RefSeq" id="WP_124193735.1">
    <property type="nucleotide sequence ID" value="NZ_REGA01000001.1"/>
</dbReference>
<accession>A0A3N6MSM5</accession>
<evidence type="ECO:0000313" key="2">
    <source>
        <dbReference type="EMBL" id="RQG97756.1"/>
    </source>
</evidence>
<reference evidence="2 3" key="1">
    <citation type="submission" date="2018-10" db="EMBL/GenBank/DDBJ databases">
        <title>Natrarchaeobius chitinivorans gen. nov., sp. nov., and Natrarchaeobius haloalkaliphilus sp. nov., alkaliphilic, chitin-utilizing haloarchaea from hypersaline alkaline lakes.</title>
        <authorList>
            <person name="Sorokin D.Y."/>
            <person name="Elcheninov A.G."/>
            <person name="Kostrikina N.A."/>
            <person name="Bale N.J."/>
            <person name="Sinninghe Damste J.S."/>
            <person name="Khijniak T.V."/>
            <person name="Kublanov I.V."/>
            <person name="Toshchakov S.V."/>
        </authorList>
    </citation>
    <scope>NUCLEOTIDE SEQUENCE [LARGE SCALE GENOMIC DNA]</scope>
    <source>
        <strain evidence="2 3">AArcht4T</strain>
    </source>
</reference>